<feature type="transmembrane region" description="Helical" evidence="6">
    <location>
        <begin position="80"/>
        <end position="101"/>
    </location>
</feature>
<feature type="transmembrane region" description="Helical" evidence="6">
    <location>
        <begin position="12"/>
        <end position="34"/>
    </location>
</feature>
<dbReference type="InterPro" id="IPR051401">
    <property type="entry name" value="GtrA_CellWall_Glycosyl"/>
</dbReference>
<evidence type="ECO:0000256" key="4">
    <source>
        <dbReference type="ARBA" id="ARBA00022989"/>
    </source>
</evidence>
<dbReference type="AlphaFoldDB" id="A0A1G9PFZ7"/>
<accession>A0A1G9PFZ7</accession>
<dbReference type="GO" id="GO:0005886">
    <property type="term" value="C:plasma membrane"/>
    <property type="evidence" value="ECO:0007669"/>
    <property type="project" value="TreeGrafter"/>
</dbReference>
<evidence type="ECO:0000256" key="6">
    <source>
        <dbReference type="SAM" id="Phobius"/>
    </source>
</evidence>
<dbReference type="GO" id="GO:0000271">
    <property type="term" value="P:polysaccharide biosynthetic process"/>
    <property type="evidence" value="ECO:0007669"/>
    <property type="project" value="InterPro"/>
</dbReference>
<evidence type="ECO:0000313" key="8">
    <source>
        <dbReference type="EMBL" id="SDL97644.1"/>
    </source>
</evidence>
<dbReference type="PANTHER" id="PTHR38459">
    <property type="entry name" value="PROPHAGE BACTOPRENOL-LINKED GLUCOSE TRANSLOCASE HOMOLOG"/>
    <property type="match status" value="1"/>
</dbReference>
<dbReference type="Proteomes" id="UP000183200">
    <property type="component" value="Unassembled WGS sequence"/>
</dbReference>
<dbReference type="RefSeq" id="WP_074605487.1">
    <property type="nucleotide sequence ID" value="NZ_FNGY01000002.1"/>
</dbReference>
<feature type="transmembrane region" description="Helical" evidence="6">
    <location>
        <begin position="107"/>
        <end position="128"/>
    </location>
</feature>
<keyword evidence="3 6" id="KW-0812">Transmembrane</keyword>
<feature type="transmembrane region" description="Helical" evidence="6">
    <location>
        <begin position="46"/>
        <end position="68"/>
    </location>
</feature>
<comment type="similarity">
    <text evidence="2">Belongs to the GtrA family.</text>
</comment>
<keyword evidence="4 6" id="KW-1133">Transmembrane helix</keyword>
<evidence type="ECO:0000256" key="2">
    <source>
        <dbReference type="ARBA" id="ARBA00009399"/>
    </source>
</evidence>
<name>A0A1G9PFZ7_9SPHI</name>
<evidence type="ECO:0000256" key="5">
    <source>
        <dbReference type="ARBA" id="ARBA00023136"/>
    </source>
</evidence>
<feature type="domain" description="GtrA/DPMS transmembrane" evidence="7">
    <location>
        <begin position="18"/>
        <end position="126"/>
    </location>
</feature>
<dbReference type="EMBL" id="FNGY01000002">
    <property type="protein sequence ID" value="SDL97644.1"/>
    <property type="molecule type" value="Genomic_DNA"/>
</dbReference>
<evidence type="ECO:0000256" key="3">
    <source>
        <dbReference type="ARBA" id="ARBA00022692"/>
    </source>
</evidence>
<dbReference type="PANTHER" id="PTHR38459:SF1">
    <property type="entry name" value="PROPHAGE BACTOPRENOL-LINKED GLUCOSE TRANSLOCASE HOMOLOG"/>
    <property type="match status" value="1"/>
</dbReference>
<reference evidence="9" key="1">
    <citation type="submission" date="2016-10" db="EMBL/GenBank/DDBJ databases">
        <authorList>
            <person name="Varghese N."/>
            <person name="Submissions S."/>
        </authorList>
    </citation>
    <scope>NUCLEOTIDE SEQUENCE [LARGE SCALE GENOMIC DNA]</scope>
    <source>
        <strain evidence="9">DSM 19110</strain>
    </source>
</reference>
<sequence length="149" mass="17207">MHKIKHWIEKLLSYSFIRFMFVGGTATVVNYSIYLSLVYTDVDPNLAYLAAFSVSIVCNYFLSSYITFQVKPQLKRAIQFLGAHLINLGNELILLNGMLYIGINKFYAPLLVFLMAFPINFFIVRYALKGNFIKHIAQLFQFKKQKNSA</sequence>
<keyword evidence="5 6" id="KW-0472">Membrane</keyword>
<comment type="subcellular location">
    <subcellularLocation>
        <location evidence="1">Membrane</location>
        <topology evidence="1">Multi-pass membrane protein</topology>
    </subcellularLocation>
</comment>
<organism evidence="8 9">
    <name type="scientific">Pedobacter steynii</name>
    <dbReference type="NCBI Taxonomy" id="430522"/>
    <lineage>
        <taxon>Bacteria</taxon>
        <taxon>Pseudomonadati</taxon>
        <taxon>Bacteroidota</taxon>
        <taxon>Sphingobacteriia</taxon>
        <taxon>Sphingobacteriales</taxon>
        <taxon>Sphingobacteriaceae</taxon>
        <taxon>Pedobacter</taxon>
    </lineage>
</organism>
<keyword evidence="9" id="KW-1185">Reference proteome</keyword>
<protein>
    <submittedName>
        <fullName evidence="8">Putative flippase GtrA (Transmembrane translocase of bactoprenol-linked glucose)</fullName>
    </submittedName>
</protein>
<proteinExistence type="inferred from homology"/>
<gene>
    <name evidence="8" type="ORF">SAMN05421820_102642</name>
</gene>
<dbReference type="InterPro" id="IPR007267">
    <property type="entry name" value="GtrA_DPMS_TM"/>
</dbReference>
<evidence type="ECO:0000259" key="7">
    <source>
        <dbReference type="Pfam" id="PF04138"/>
    </source>
</evidence>
<dbReference type="Pfam" id="PF04138">
    <property type="entry name" value="GtrA_DPMS_TM"/>
    <property type="match status" value="1"/>
</dbReference>
<evidence type="ECO:0000313" key="9">
    <source>
        <dbReference type="Proteomes" id="UP000183200"/>
    </source>
</evidence>
<evidence type="ECO:0000256" key="1">
    <source>
        <dbReference type="ARBA" id="ARBA00004141"/>
    </source>
</evidence>
<dbReference type="OrthoDB" id="1494129at2"/>